<accession>A0ABS3ZSL8</accession>
<dbReference type="RefSeq" id="WP_209294799.1">
    <property type="nucleotide sequence ID" value="NZ_JAGIKT010000014.1"/>
</dbReference>
<dbReference type="EMBL" id="JAGIKT010000014">
    <property type="protein sequence ID" value="MBP0111061.1"/>
    <property type="molecule type" value="Genomic_DNA"/>
</dbReference>
<evidence type="ECO:0000313" key="1">
    <source>
        <dbReference type="EMBL" id="MBP0111061.1"/>
    </source>
</evidence>
<organism evidence="1 2">
    <name type="scientific">Bradyrhizobium vignae</name>
    <dbReference type="NCBI Taxonomy" id="1549949"/>
    <lineage>
        <taxon>Bacteria</taxon>
        <taxon>Pseudomonadati</taxon>
        <taxon>Pseudomonadota</taxon>
        <taxon>Alphaproteobacteria</taxon>
        <taxon>Hyphomicrobiales</taxon>
        <taxon>Nitrobacteraceae</taxon>
        <taxon>Bradyrhizobium</taxon>
    </lineage>
</organism>
<proteinExistence type="predicted"/>
<protein>
    <submittedName>
        <fullName evidence="1">Uncharacterized protein</fullName>
    </submittedName>
</protein>
<gene>
    <name evidence="1" type="ORF">JWS04_08145</name>
</gene>
<comment type="caution">
    <text evidence="1">The sequence shown here is derived from an EMBL/GenBank/DDBJ whole genome shotgun (WGS) entry which is preliminary data.</text>
</comment>
<evidence type="ECO:0000313" key="2">
    <source>
        <dbReference type="Proteomes" id="UP000669317"/>
    </source>
</evidence>
<reference evidence="1 2" key="1">
    <citation type="submission" date="2021-03" db="EMBL/GenBank/DDBJ databases">
        <title>Genome Sequence of Bradyrhizobium vignae strain ISRA400.</title>
        <authorList>
            <person name="Tisa L.S."/>
            <person name="Svistoonoff S."/>
            <person name="Hocher V."/>
            <person name="Fall S."/>
            <person name="Zaiya A."/>
            <person name="Naing D."/>
            <person name="Niang N."/>
            <person name="Diouf A."/>
            <person name="Dasylva M.C."/>
            <person name="Toure O."/>
            <person name="Gueye M."/>
            <person name="Gully D."/>
            <person name="Tisseyre P."/>
            <person name="Simpson S."/>
            <person name="Morris K."/>
            <person name="Thomas W.K."/>
        </authorList>
    </citation>
    <scope>NUCLEOTIDE SEQUENCE [LARGE SCALE GENOMIC DNA]</scope>
    <source>
        <strain evidence="1 2">ISRA400</strain>
    </source>
</reference>
<dbReference type="Proteomes" id="UP000669317">
    <property type="component" value="Unassembled WGS sequence"/>
</dbReference>
<keyword evidence="2" id="KW-1185">Reference proteome</keyword>
<name>A0ABS3ZSL8_9BRAD</name>
<sequence>MPKPLDNPFSMQRALNKKVPTDADNNGIMHADQHLLTLHRPTFRALWQTHVSWLSVTETPKAWILT</sequence>